<dbReference type="RefSeq" id="WP_069962612.1">
    <property type="nucleotide sequence ID" value="NZ_CP016094.1"/>
</dbReference>
<reference evidence="2 3" key="1">
    <citation type="submission" date="2016-06" db="EMBL/GenBank/DDBJ databases">
        <title>Three novel species with peptidoglycan cell walls form the new genus Lacunisphaera gen. nov. in the family Opitutaceae of the verrucomicrobial subdivision 4.</title>
        <authorList>
            <person name="Rast P."/>
            <person name="Gloeckner I."/>
            <person name="Jogler M."/>
            <person name="Boedeker C."/>
            <person name="Jeske O."/>
            <person name="Wiegand S."/>
            <person name="Reinhardt R."/>
            <person name="Schumann P."/>
            <person name="Rohde M."/>
            <person name="Spring S."/>
            <person name="Gloeckner F.O."/>
            <person name="Jogler C."/>
        </authorList>
    </citation>
    <scope>NUCLEOTIDE SEQUENCE [LARGE SCALE GENOMIC DNA]</scope>
    <source>
        <strain evidence="2 3">IG16b</strain>
    </source>
</reference>
<evidence type="ECO:0000256" key="1">
    <source>
        <dbReference type="SAM" id="Phobius"/>
    </source>
</evidence>
<dbReference type="PATRIC" id="fig|1838286.3.peg.2562"/>
<dbReference type="AlphaFoldDB" id="A0A1D8AX76"/>
<keyword evidence="3" id="KW-1185">Reference proteome</keyword>
<feature type="transmembrane region" description="Helical" evidence="1">
    <location>
        <begin position="38"/>
        <end position="59"/>
    </location>
</feature>
<gene>
    <name evidence="2" type="ORF">Verru16b_02548</name>
</gene>
<proteinExistence type="predicted"/>
<dbReference type="STRING" id="1838286.Verru16b_02548"/>
<evidence type="ECO:0000313" key="2">
    <source>
        <dbReference type="EMBL" id="AOS45467.1"/>
    </source>
</evidence>
<dbReference type="Pfam" id="PF06961">
    <property type="entry name" value="DUF1294"/>
    <property type="match status" value="1"/>
</dbReference>
<dbReference type="KEGG" id="obg:Verru16b_02548"/>
<keyword evidence="1" id="KW-0812">Transmembrane</keyword>
<keyword evidence="1" id="KW-0472">Membrane</keyword>
<keyword evidence="1" id="KW-1133">Transmembrane helix</keyword>
<protein>
    <recommendedName>
        <fullName evidence="4">DUF1294 domain-containing protein</fullName>
    </recommendedName>
</protein>
<feature type="transmembrane region" description="Helical" evidence="1">
    <location>
        <begin position="12"/>
        <end position="32"/>
    </location>
</feature>
<dbReference type="InterPro" id="IPR010718">
    <property type="entry name" value="DUF1294"/>
</dbReference>
<dbReference type="OrthoDB" id="72963at2"/>
<sequence length="139" mass="15649">MKPERGNDRSLLSPLHLLLLAGLLVLPGWAIYRGLGPTFAAYAAGWVSAISLLAVFITWLDKRRAQSQGSREPESMLHLLELIGGWPGAFLAQRFFRHKTAKGSYQFMFWLIVLIHQALAADYLMGWWAVRTGWRLIGA</sequence>
<dbReference type="Proteomes" id="UP000095228">
    <property type="component" value="Chromosome"/>
</dbReference>
<evidence type="ECO:0008006" key="4">
    <source>
        <dbReference type="Google" id="ProtNLM"/>
    </source>
</evidence>
<dbReference type="EMBL" id="CP016094">
    <property type="protein sequence ID" value="AOS45467.1"/>
    <property type="molecule type" value="Genomic_DNA"/>
</dbReference>
<evidence type="ECO:0000313" key="3">
    <source>
        <dbReference type="Proteomes" id="UP000095228"/>
    </source>
</evidence>
<organism evidence="2 3">
    <name type="scientific">Lacunisphaera limnophila</name>
    <dbReference type="NCBI Taxonomy" id="1838286"/>
    <lineage>
        <taxon>Bacteria</taxon>
        <taxon>Pseudomonadati</taxon>
        <taxon>Verrucomicrobiota</taxon>
        <taxon>Opitutia</taxon>
        <taxon>Opitutales</taxon>
        <taxon>Opitutaceae</taxon>
        <taxon>Lacunisphaera</taxon>
    </lineage>
</organism>
<name>A0A1D8AX76_9BACT</name>
<accession>A0A1D8AX76</accession>
<feature type="transmembrane region" description="Helical" evidence="1">
    <location>
        <begin position="108"/>
        <end position="130"/>
    </location>
</feature>